<reference evidence="2" key="1">
    <citation type="journal article" date="2019" name="Int. J. Syst. Evol. Microbiol.">
        <title>The Global Catalogue of Microorganisms (GCM) 10K type strain sequencing project: providing services to taxonomists for standard genome sequencing and annotation.</title>
        <authorList>
            <consortium name="The Broad Institute Genomics Platform"/>
            <consortium name="The Broad Institute Genome Sequencing Center for Infectious Disease"/>
            <person name="Wu L."/>
            <person name="Ma J."/>
        </authorList>
    </citation>
    <scope>NUCLEOTIDE SEQUENCE [LARGE SCALE GENOMIC DNA]</scope>
    <source>
        <strain evidence="2">JCM 19125</strain>
    </source>
</reference>
<name>A0ABP9FMU2_9ACTN</name>
<evidence type="ECO:0000313" key="2">
    <source>
        <dbReference type="Proteomes" id="UP001501521"/>
    </source>
</evidence>
<dbReference type="Proteomes" id="UP001501521">
    <property type="component" value="Unassembled WGS sequence"/>
</dbReference>
<dbReference type="Pfam" id="PF13279">
    <property type="entry name" value="4HBT_2"/>
    <property type="match status" value="2"/>
</dbReference>
<dbReference type="InterPro" id="IPR029069">
    <property type="entry name" value="HotDog_dom_sf"/>
</dbReference>
<dbReference type="CDD" id="cd00586">
    <property type="entry name" value="4HBT"/>
    <property type="match status" value="2"/>
</dbReference>
<dbReference type="PANTHER" id="PTHR31793">
    <property type="entry name" value="4-HYDROXYBENZOYL-COA THIOESTERASE FAMILY MEMBER"/>
    <property type="match status" value="1"/>
</dbReference>
<comment type="caution">
    <text evidence="1">The sequence shown here is derived from an EMBL/GenBank/DDBJ whole genome shotgun (WGS) entry which is preliminary data.</text>
</comment>
<proteinExistence type="predicted"/>
<gene>
    <name evidence="1" type="ORF">GCM10025789_29640</name>
</gene>
<dbReference type="EMBL" id="BAABLV010000044">
    <property type="protein sequence ID" value="GAA4908150.1"/>
    <property type="molecule type" value="Genomic_DNA"/>
</dbReference>
<dbReference type="InterPro" id="IPR050563">
    <property type="entry name" value="4-hydroxybenzoyl-CoA_TE"/>
</dbReference>
<organism evidence="1 2">
    <name type="scientific">Tessaracoccus lubricantis</name>
    <dbReference type="NCBI Taxonomy" id="545543"/>
    <lineage>
        <taxon>Bacteria</taxon>
        <taxon>Bacillati</taxon>
        <taxon>Actinomycetota</taxon>
        <taxon>Actinomycetes</taxon>
        <taxon>Propionibacteriales</taxon>
        <taxon>Propionibacteriaceae</taxon>
        <taxon>Tessaracoccus</taxon>
    </lineage>
</organism>
<protein>
    <recommendedName>
        <fullName evidence="3">Thioesterase</fullName>
    </recommendedName>
</protein>
<accession>A0ABP9FMU2</accession>
<sequence length="285" mass="32140">MFRWECPLRWSDMDAQGHVNNAVMVDYLQEARVVFLRDGAASPLLDEGIVVVAHQVEYRSPIHYDGPAVVVELGISKLGASRVEIAYEVKQGDDVAMRARTMLCAFSFDEQKPIKLKPEYRAFFEAHRIEVQALRELKSPSLEGRGTPVALPVRWTDLDSYGHVNNAKVYDYLQQARITATTQWDPTMARAGSKGSRHMWLIARQDVDYLAQLEHRFEPYEVRVAPVHLGSSSIVLASEIVDPATGTVHNRARTILVIADMDHRKTELPESLRESLREHLVAPAG</sequence>
<keyword evidence="2" id="KW-1185">Reference proteome</keyword>
<dbReference type="PANTHER" id="PTHR31793:SF24">
    <property type="entry name" value="LONG-CHAIN ACYL-COA THIOESTERASE FADM"/>
    <property type="match status" value="1"/>
</dbReference>
<evidence type="ECO:0008006" key="3">
    <source>
        <dbReference type="Google" id="ProtNLM"/>
    </source>
</evidence>
<dbReference type="SUPFAM" id="SSF54637">
    <property type="entry name" value="Thioesterase/thiol ester dehydrase-isomerase"/>
    <property type="match status" value="2"/>
</dbReference>
<dbReference type="Gene3D" id="3.10.129.10">
    <property type="entry name" value="Hotdog Thioesterase"/>
    <property type="match status" value="2"/>
</dbReference>
<evidence type="ECO:0000313" key="1">
    <source>
        <dbReference type="EMBL" id="GAA4908150.1"/>
    </source>
</evidence>